<keyword evidence="6" id="KW-1185">Reference proteome</keyword>
<dbReference type="OrthoDB" id="2309723at2759"/>
<dbReference type="GeneID" id="54487519"/>
<protein>
    <submittedName>
        <fullName evidence="5">Thioredoxin-like protein</fullName>
    </submittedName>
</protein>
<reference evidence="5" key="1">
    <citation type="journal article" date="2020" name="Stud. Mycol.">
        <title>101 Dothideomycetes genomes: a test case for predicting lifestyles and emergence of pathogens.</title>
        <authorList>
            <person name="Haridas S."/>
            <person name="Albert R."/>
            <person name="Binder M."/>
            <person name="Bloem J."/>
            <person name="Labutti K."/>
            <person name="Salamov A."/>
            <person name="Andreopoulos B."/>
            <person name="Baker S."/>
            <person name="Barry K."/>
            <person name="Bills G."/>
            <person name="Bluhm B."/>
            <person name="Cannon C."/>
            <person name="Castanera R."/>
            <person name="Culley D."/>
            <person name="Daum C."/>
            <person name="Ezra D."/>
            <person name="Gonzalez J."/>
            <person name="Henrissat B."/>
            <person name="Kuo A."/>
            <person name="Liang C."/>
            <person name="Lipzen A."/>
            <person name="Lutzoni F."/>
            <person name="Magnuson J."/>
            <person name="Mondo S."/>
            <person name="Nolan M."/>
            <person name="Ohm R."/>
            <person name="Pangilinan J."/>
            <person name="Park H.-J."/>
            <person name="Ramirez L."/>
            <person name="Alfaro M."/>
            <person name="Sun H."/>
            <person name="Tritt A."/>
            <person name="Yoshinaga Y."/>
            <person name="Zwiers L.-H."/>
            <person name="Turgeon B."/>
            <person name="Goodwin S."/>
            <person name="Spatafora J."/>
            <person name="Crous P."/>
            <person name="Grigoriev I."/>
        </authorList>
    </citation>
    <scope>NUCLEOTIDE SEQUENCE</scope>
    <source>
        <strain evidence="5">CBS 121739</strain>
    </source>
</reference>
<dbReference type="InterPro" id="IPR036282">
    <property type="entry name" value="Glutathione-S-Trfase_C_sf"/>
</dbReference>
<dbReference type="SFLD" id="SFLDG00358">
    <property type="entry name" value="Main_(cytGST)"/>
    <property type="match status" value="1"/>
</dbReference>
<organism evidence="5 6">
    <name type="scientific">Pseudovirgaria hyperparasitica</name>
    <dbReference type="NCBI Taxonomy" id="470096"/>
    <lineage>
        <taxon>Eukaryota</taxon>
        <taxon>Fungi</taxon>
        <taxon>Dikarya</taxon>
        <taxon>Ascomycota</taxon>
        <taxon>Pezizomycotina</taxon>
        <taxon>Dothideomycetes</taxon>
        <taxon>Dothideomycetes incertae sedis</taxon>
        <taxon>Acrospermales</taxon>
        <taxon>Acrospermaceae</taxon>
        <taxon>Pseudovirgaria</taxon>
    </lineage>
</organism>
<dbReference type="AlphaFoldDB" id="A0A6A6WJM9"/>
<accession>A0A6A6WJM9</accession>
<dbReference type="InterPro" id="IPR010987">
    <property type="entry name" value="Glutathione-S-Trfase_C-like"/>
</dbReference>
<dbReference type="Gene3D" id="3.40.30.10">
    <property type="entry name" value="Glutaredoxin"/>
    <property type="match status" value="1"/>
</dbReference>
<dbReference type="PROSITE" id="PS50405">
    <property type="entry name" value="GST_CTER"/>
    <property type="match status" value="1"/>
</dbReference>
<gene>
    <name evidence="5" type="ORF">EJ05DRAFT_496914</name>
</gene>
<dbReference type="InterPro" id="IPR036249">
    <property type="entry name" value="Thioredoxin-like_sf"/>
</dbReference>
<evidence type="ECO:0000313" key="6">
    <source>
        <dbReference type="Proteomes" id="UP000799437"/>
    </source>
</evidence>
<dbReference type="InterPro" id="IPR004046">
    <property type="entry name" value="GST_C"/>
</dbReference>
<dbReference type="PANTHER" id="PTHR44051:SF9">
    <property type="entry name" value="GLUTATHIONE S-TRANSFERASE 1"/>
    <property type="match status" value="1"/>
</dbReference>
<dbReference type="SFLD" id="SFLDS00019">
    <property type="entry name" value="Glutathione_Transferase_(cytos"/>
    <property type="match status" value="1"/>
</dbReference>
<evidence type="ECO:0000259" key="4">
    <source>
        <dbReference type="PROSITE" id="PS50405"/>
    </source>
</evidence>
<proteinExistence type="inferred from homology"/>
<feature type="domain" description="GST N-terminal" evidence="3">
    <location>
        <begin position="1"/>
        <end position="83"/>
    </location>
</feature>
<dbReference type="InterPro" id="IPR040079">
    <property type="entry name" value="Glutathione_S-Trfase"/>
</dbReference>
<name>A0A6A6WJM9_9PEZI</name>
<feature type="domain" description="GST C-terminal" evidence="4">
    <location>
        <begin position="90"/>
        <end position="228"/>
    </location>
</feature>
<dbReference type="Pfam" id="PF00043">
    <property type="entry name" value="GST_C"/>
    <property type="match status" value="1"/>
</dbReference>
<evidence type="ECO:0000256" key="2">
    <source>
        <dbReference type="RuleBase" id="RU003494"/>
    </source>
</evidence>
<dbReference type="EMBL" id="ML996566">
    <property type="protein sequence ID" value="KAF2762037.1"/>
    <property type="molecule type" value="Genomic_DNA"/>
</dbReference>
<dbReference type="Pfam" id="PF02798">
    <property type="entry name" value="GST_N"/>
    <property type="match status" value="1"/>
</dbReference>
<dbReference type="Proteomes" id="UP000799437">
    <property type="component" value="Unassembled WGS sequence"/>
</dbReference>
<dbReference type="PANTHER" id="PTHR44051">
    <property type="entry name" value="GLUTATHIONE S-TRANSFERASE-RELATED"/>
    <property type="match status" value="1"/>
</dbReference>
<dbReference type="SUPFAM" id="SSF47616">
    <property type="entry name" value="GST C-terminal domain-like"/>
    <property type="match status" value="1"/>
</dbReference>
<dbReference type="SUPFAM" id="SSF52833">
    <property type="entry name" value="Thioredoxin-like"/>
    <property type="match status" value="1"/>
</dbReference>
<dbReference type="InterPro" id="IPR004045">
    <property type="entry name" value="Glutathione_S-Trfase_N"/>
</dbReference>
<evidence type="ECO:0000313" key="5">
    <source>
        <dbReference type="EMBL" id="KAF2762037.1"/>
    </source>
</evidence>
<sequence>MAPITLYFLQASRSIRIAWLLEELKIPYETKFYWRENNKAPPTFKTESGSPLGKAPVIRDGDNIVYESGAIVEYLASKYDPDHRIIPANDDPKYPDVLQWIHAAEGQILLHALSITYATWMSPPAVKESGGFDKLLENLSINVVRDFDWLEGELGKNSGDFLVGNTVTGADIMTAFSARFVLTRELGTKGKTWSNVNKWLKKCESTKTYQDAVKKTGHSLDNGGNKPQ</sequence>
<dbReference type="CDD" id="cd03046">
    <property type="entry name" value="GST_N_GTT1_like"/>
    <property type="match status" value="1"/>
</dbReference>
<dbReference type="RefSeq" id="XP_033604488.1">
    <property type="nucleotide sequence ID" value="XM_033746465.1"/>
</dbReference>
<evidence type="ECO:0000256" key="1">
    <source>
        <dbReference type="ARBA" id="ARBA00007409"/>
    </source>
</evidence>
<dbReference type="PROSITE" id="PS50404">
    <property type="entry name" value="GST_NTER"/>
    <property type="match status" value="1"/>
</dbReference>
<comment type="similarity">
    <text evidence="1 2">Belongs to the GST superfamily.</text>
</comment>
<evidence type="ECO:0000259" key="3">
    <source>
        <dbReference type="PROSITE" id="PS50404"/>
    </source>
</evidence>
<dbReference type="Gene3D" id="1.20.1050.10">
    <property type="match status" value="1"/>
</dbReference>